<evidence type="ECO:0000313" key="9">
    <source>
        <dbReference type="EMBL" id="QTL38282.1"/>
    </source>
</evidence>
<protein>
    <submittedName>
        <fullName evidence="9">Replication endonuclease</fullName>
    </submittedName>
</protein>
<keyword evidence="4" id="KW-0540">Nuclease</keyword>
<feature type="domain" description="Replication gene A protein-like" evidence="8">
    <location>
        <begin position="197"/>
        <end position="487"/>
    </location>
</feature>
<dbReference type="GO" id="GO:0004519">
    <property type="term" value="F:endonuclease activity"/>
    <property type="evidence" value="ECO:0007669"/>
    <property type="project" value="UniProtKB-KW"/>
</dbReference>
<dbReference type="Proteomes" id="UP000665047">
    <property type="component" value="Chromosome"/>
</dbReference>
<sequence length="697" mass="80046">MGAIYSHSDRTALGLQFLNSYNGYFDSFHRQHQPLQSQPEYHKNIARFAQSKRDYLFSRQRYIQVFGEQEGAFLPSLDSRVHQIIFLFEADSLPEFSLDWRMYVAYLASGFGSFSISVAQAVCSLVKGLGVEKAVTRLEMAYSLAFATPDGKGKGINLFCSDEDLQLVADDLVQSLSDSPLWSWLESSDDRDTFCDAFIDIIKDRVEQDFNFSADTVSKLIRARTGDTSTDKKLGVILRFMNPYFVRRFLDRQRLTRVLEISRILMMLSPLKPYSSDWLLSHYKRKDAKTLRFLEAMGIFDADEKLVCSLKEAFDSSVSNRKNRVVELIVRAKGVCSLAEDMGLTGYFIVLTCPSRFHSVRTVKNSKTGKAFHTENPQWIENGMPTVRDSHQWLLDTFTRVRKRLDKLDITIPGLRTVEPHADGCVHWNILFYSQPEHIDTVLSIFTEEAFKDSPDEKGAKQHRIKVTAVDPEKGDGFSYIIKYITKMAGFEDSKGISELNDKYSGTSFQNAVQRVSVWSRVSGIRLFQFFGCPSVTVYRQLRRLRHPLKKGDISLEHFTDVEKCELEELRLAADDGNFLRYIELSGGFFSDFVAQPYYLTQIIDGEEKRNCYEETASKAVYGFTFHHHVFITRFTNCEVRRMNEADRLALAFLRADENTLNQDFLDCLEQGSDDFEDDYEPENGRRLPSLLEGTRS</sequence>
<keyword evidence="6" id="KW-0378">Hydrolase</keyword>
<evidence type="ECO:0000313" key="10">
    <source>
        <dbReference type="Proteomes" id="UP000665047"/>
    </source>
</evidence>
<evidence type="ECO:0000256" key="7">
    <source>
        <dbReference type="SAM" id="MobiDB-lite"/>
    </source>
</evidence>
<comment type="function">
    <text evidence="1">Possible endonuclease which induces a single-strand cut and initiates DNA replication.</text>
</comment>
<reference evidence="9 10" key="1">
    <citation type="submission" date="2021-03" db="EMBL/GenBank/DDBJ databases">
        <title>Complete Genome Sequence Data of Xenorhabdus budapestensis strain C72, a Candidate Biological Control Agent, from China.</title>
        <authorList>
            <person name="LI B."/>
            <person name="WANG S."/>
            <person name="QIU D."/>
        </authorList>
    </citation>
    <scope>NUCLEOTIDE SEQUENCE [LARGE SCALE GENOMIC DNA]</scope>
    <source>
        <strain evidence="9 10">C-7-2</strain>
    </source>
</reference>
<dbReference type="InterPro" id="IPR008766">
    <property type="entry name" value="Replication_gene_A-like"/>
</dbReference>
<evidence type="ECO:0000256" key="5">
    <source>
        <dbReference type="ARBA" id="ARBA00022759"/>
    </source>
</evidence>
<evidence type="ECO:0000256" key="2">
    <source>
        <dbReference type="ARBA" id="ARBA00009260"/>
    </source>
</evidence>
<keyword evidence="3" id="KW-0235">DNA replication</keyword>
<keyword evidence="10" id="KW-1185">Reference proteome</keyword>
<comment type="similarity">
    <text evidence="2">Belongs to the phage GPA family.</text>
</comment>
<evidence type="ECO:0000256" key="4">
    <source>
        <dbReference type="ARBA" id="ARBA00022722"/>
    </source>
</evidence>
<proteinExistence type="inferred from homology"/>
<evidence type="ECO:0000256" key="1">
    <source>
        <dbReference type="ARBA" id="ARBA00003293"/>
    </source>
</evidence>
<feature type="region of interest" description="Disordered" evidence="7">
    <location>
        <begin position="674"/>
        <end position="697"/>
    </location>
</feature>
<evidence type="ECO:0000256" key="3">
    <source>
        <dbReference type="ARBA" id="ARBA00022705"/>
    </source>
</evidence>
<keyword evidence="5 9" id="KW-0255">Endonuclease</keyword>
<gene>
    <name evidence="9" type="ORF">HGO23_10060</name>
</gene>
<name>A0ABX7VEL0_XENBU</name>
<evidence type="ECO:0000256" key="6">
    <source>
        <dbReference type="ARBA" id="ARBA00022801"/>
    </source>
</evidence>
<organism evidence="9 10">
    <name type="scientific">Xenorhabdus budapestensis</name>
    <dbReference type="NCBI Taxonomy" id="290110"/>
    <lineage>
        <taxon>Bacteria</taxon>
        <taxon>Pseudomonadati</taxon>
        <taxon>Pseudomonadota</taxon>
        <taxon>Gammaproteobacteria</taxon>
        <taxon>Enterobacterales</taxon>
        <taxon>Morganellaceae</taxon>
        <taxon>Xenorhabdus</taxon>
    </lineage>
</organism>
<evidence type="ECO:0000259" key="8">
    <source>
        <dbReference type="Pfam" id="PF05840"/>
    </source>
</evidence>
<dbReference type="Pfam" id="PF05840">
    <property type="entry name" value="Phage_GPA"/>
    <property type="match status" value="1"/>
</dbReference>
<dbReference type="RefSeq" id="WP_209026528.1">
    <property type="nucleotide sequence ID" value="NZ_CP072455.1"/>
</dbReference>
<accession>A0ABX7VEL0</accession>
<dbReference type="EMBL" id="CP072455">
    <property type="protein sequence ID" value="QTL38282.1"/>
    <property type="molecule type" value="Genomic_DNA"/>
</dbReference>